<dbReference type="InterPro" id="IPR013842">
    <property type="entry name" value="LepA_CTD"/>
</dbReference>
<dbReference type="GO" id="GO:0045727">
    <property type="term" value="P:positive regulation of translation"/>
    <property type="evidence" value="ECO:0007669"/>
    <property type="project" value="TreeGrafter"/>
</dbReference>
<dbReference type="FunFam" id="3.30.70.240:FF:000007">
    <property type="entry name" value="Translation factor GUF1, mitochondrial"/>
    <property type="match status" value="1"/>
</dbReference>
<dbReference type="InterPro" id="IPR038363">
    <property type="entry name" value="LepA_C_sf"/>
</dbReference>
<evidence type="ECO:0000256" key="3">
    <source>
        <dbReference type="ARBA" id="ARBA00022801"/>
    </source>
</evidence>
<dbReference type="InterPro" id="IPR009000">
    <property type="entry name" value="Transl_B-barrel_sf"/>
</dbReference>
<dbReference type="GO" id="GO:0043022">
    <property type="term" value="F:ribosome binding"/>
    <property type="evidence" value="ECO:0007669"/>
    <property type="project" value="TreeGrafter"/>
</dbReference>
<dbReference type="NCBIfam" id="TIGR01393">
    <property type="entry name" value="lepA"/>
    <property type="match status" value="1"/>
</dbReference>
<gene>
    <name evidence="7" type="ORF">EZS27_010971</name>
</gene>
<dbReference type="PANTHER" id="PTHR43512">
    <property type="entry name" value="TRANSLATION FACTOR GUF1-RELATED"/>
    <property type="match status" value="1"/>
</dbReference>
<dbReference type="GO" id="GO:0003924">
    <property type="term" value="F:GTPase activity"/>
    <property type="evidence" value="ECO:0007669"/>
    <property type="project" value="InterPro"/>
</dbReference>
<dbReference type="FunFam" id="3.40.50.300:FF:000078">
    <property type="entry name" value="Elongation factor 4"/>
    <property type="match status" value="1"/>
</dbReference>
<dbReference type="EMBL" id="SNRY01000404">
    <property type="protein sequence ID" value="KAA6341226.1"/>
    <property type="molecule type" value="Genomic_DNA"/>
</dbReference>
<accession>A0A5J4S570</accession>
<dbReference type="InterPro" id="IPR000795">
    <property type="entry name" value="T_Tr_GTP-bd_dom"/>
</dbReference>
<dbReference type="FunFam" id="2.40.30.10:FF:000015">
    <property type="entry name" value="Translation factor GUF1, mitochondrial"/>
    <property type="match status" value="1"/>
</dbReference>
<evidence type="ECO:0000256" key="1">
    <source>
        <dbReference type="ARBA" id="ARBA00005454"/>
    </source>
</evidence>
<dbReference type="Gene3D" id="3.30.70.240">
    <property type="match status" value="1"/>
</dbReference>
<dbReference type="EC" id="3.6.5.-" evidence="7"/>
<dbReference type="FunFam" id="3.30.70.870:FF:000004">
    <property type="entry name" value="Translation factor GUF1, mitochondrial"/>
    <property type="match status" value="1"/>
</dbReference>
<dbReference type="InterPro" id="IPR035654">
    <property type="entry name" value="LepA_IV"/>
</dbReference>
<dbReference type="InterPro" id="IPR006297">
    <property type="entry name" value="EF-4"/>
</dbReference>
<dbReference type="NCBIfam" id="TIGR00231">
    <property type="entry name" value="small_GTP"/>
    <property type="match status" value="1"/>
</dbReference>
<dbReference type="SUPFAM" id="SSF54980">
    <property type="entry name" value="EF-G C-terminal domain-like"/>
    <property type="match status" value="2"/>
</dbReference>
<dbReference type="InterPro" id="IPR005225">
    <property type="entry name" value="Small_GTP-bd"/>
</dbReference>
<dbReference type="PANTHER" id="PTHR43512:SF4">
    <property type="entry name" value="TRANSLATION FACTOR GUF1 HOMOLOG, CHLOROPLASTIC"/>
    <property type="match status" value="1"/>
</dbReference>
<keyword evidence="5" id="KW-0342">GTP-binding</keyword>
<feature type="domain" description="Tr-type G" evidence="6">
    <location>
        <begin position="2"/>
        <end position="181"/>
    </location>
</feature>
<dbReference type="SUPFAM" id="SSF52540">
    <property type="entry name" value="P-loop containing nucleoside triphosphate hydrolases"/>
    <property type="match status" value="1"/>
</dbReference>
<keyword evidence="4" id="KW-0648">Protein biosynthesis</keyword>
<dbReference type="PROSITE" id="PS51722">
    <property type="entry name" value="G_TR_2"/>
    <property type="match status" value="1"/>
</dbReference>
<dbReference type="Gene3D" id="2.40.30.10">
    <property type="entry name" value="Translation factors"/>
    <property type="match status" value="1"/>
</dbReference>
<dbReference type="InterPro" id="IPR000640">
    <property type="entry name" value="EFG_V-like"/>
</dbReference>
<comment type="similarity">
    <text evidence="1">Belongs to the TRAFAC class translation factor GTPase superfamily. Classic translation factor GTPase family. LepA subfamily.</text>
</comment>
<dbReference type="InterPro" id="IPR004161">
    <property type="entry name" value="EFTu-like_2"/>
</dbReference>
<proteinExistence type="inferred from homology"/>
<dbReference type="CDD" id="cd16260">
    <property type="entry name" value="EF4_III"/>
    <property type="match status" value="1"/>
</dbReference>
<dbReference type="Pfam" id="PF03144">
    <property type="entry name" value="GTP_EFTU_D2"/>
    <property type="match status" value="1"/>
</dbReference>
<dbReference type="FunFam" id="3.30.70.2570:FF:000001">
    <property type="entry name" value="Translation factor GUF1, mitochondrial"/>
    <property type="match status" value="1"/>
</dbReference>
<dbReference type="Pfam" id="PF00679">
    <property type="entry name" value="EFG_C"/>
    <property type="match status" value="1"/>
</dbReference>
<evidence type="ECO:0000256" key="2">
    <source>
        <dbReference type="ARBA" id="ARBA00022741"/>
    </source>
</evidence>
<dbReference type="InterPro" id="IPR027417">
    <property type="entry name" value="P-loop_NTPase"/>
</dbReference>
<dbReference type="SUPFAM" id="SSF50447">
    <property type="entry name" value="Translation proteins"/>
    <property type="match status" value="1"/>
</dbReference>
<dbReference type="GO" id="GO:0005525">
    <property type="term" value="F:GTP binding"/>
    <property type="evidence" value="ECO:0007669"/>
    <property type="project" value="UniProtKB-KW"/>
</dbReference>
<dbReference type="Gene3D" id="3.30.70.2570">
    <property type="entry name" value="Elongation factor 4, C-terminal domain"/>
    <property type="match status" value="1"/>
</dbReference>
<sequence length="593" mass="66531">MKNIRNFCIIAHIDHGKSTLADRLLEFTKTIQITNEQMLDDMDLEKERGITIKSHAIQMEYLYKGEKYILNLIDTPGHVDFSYEVSRSIAACEGALLIVDASQGVQAQTISNLYMAINHDLEIIPIVNKCDMPSAMPEETEDEIIDLLHCQRKEIIRASGKTGMGVEEILAAVIERIPHPKGEEEAPLQALIFDSVFNSFRGIIAYFKIINGAIGSGDRVKFINTGKEYVADEIGVLKMDLIPRKELHTGDVGYIISGIKTSREVKVGDTVTHIARPADKAIEGFEEVKPMVFAGLYPIEAEDFENLRSSLEKLQLNDASLTFQPESSLALGFGFRCGFLGLLHMEIIQERLDREFDMNVITTVPNVSYQIYDKQGTMTEVHNPGGMPDPTLIDYIEEPYIRASVITSMEYIGPIMTLCLGKRGELIKQDYISGNRIEIQYDLPLGEIVIDFYDKLKSISKGYASFDYHAGGFRPSKLIKLDILLNGEPVDALSTLTHVDNAYELGKRMCEKLKELIPRQQFDIAIQAAIGSKIISRETVKAVRKDVTAKCYGGDISRKRKLLEKQKKGKKRMKQIGNVEVPQKAFLAVLKLD</sequence>
<dbReference type="InterPro" id="IPR035647">
    <property type="entry name" value="EFG_III/V"/>
</dbReference>
<dbReference type="CDD" id="cd03699">
    <property type="entry name" value="EF4_II"/>
    <property type="match status" value="1"/>
</dbReference>
<dbReference type="Pfam" id="PF06421">
    <property type="entry name" value="LepA_C"/>
    <property type="match status" value="1"/>
</dbReference>
<reference evidence="7" key="1">
    <citation type="submission" date="2019-03" db="EMBL/GenBank/DDBJ databases">
        <title>Single cell metagenomics reveals metabolic interactions within the superorganism composed of flagellate Streblomastix strix and complex community of Bacteroidetes bacteria on its surface.</title>
        <authorList>
            <person name="Treitli S.C."/>
            <person name="Kolisko M."/>
            <person name="Husnik F."/>
            <person name="Keeling P."/>
            <person name="Hampl V."/>
        </authorList>
    </citation>
    <scope>NUCLEOTIDE SEQUENCE</scope>
    <source>
        <strain evidence="7">STM</strain>
    </source>
</reference>
<keyword evidence="2" id="KW-0547">Nucleotide-binding</keyword>
<keyword evidence="3 7" id="KW-0378">Hydrolase</keyword>
<dbReference type="CDD" id="cd01890">
    <property type="entry name" value="LepA"/>
    <property type="match status" value="1"/>
</dbReference>
<dbReference type="AlphaFoldDB" id="A0A5J4S570"/>
<evidence type="ECO:0000256" key="4">
    <source>
        <dbReference type="ARBA" id="ARBA00022917"/>
    </source>
</evidence>
<dbReference type="HAMAP" id="MF_00071">
    <property type="entry name" value="LepA"/>
    <property type="match status" value="1"/>
</dbReference>
<dbReference type="Pfam" id="PF00009">
    <property type="entry name" value="GTP_EFTU"/>
    <property type="match status" value="1"/>
</dbReference>
<evidence type="ECO:0000256" key="5">
    <source>
        <dbReference type="ARBA" id="ARBA00023134"/>
    </source>
</evidence>
<dbReference type="Gene3D" id="3.40.50.300">
    <property type="entry name" value="P-loop containing nucleotide triphosphate hydrolases"/>
    <property type="match status" value="1"/>
</dbReference>
<evidence type="ECO:0000259" key="6">
    <source>
        <dbReference type="PROSITE" id="PS51722"/>
    </source>
</evidence>
<dbReference type="CDD" id="cd03709">
    <property type="entry name" value="lepA_C"/>
    <property type="match status" value="1"/>
</dbReference>
<comment type="caution">
    <text evidence="7">The sequence shown here is derived from an EMBL/GenBank/DDBJ whole genome shotgun (WGS) entry which is preliminary data.</text>
</comment>
<keyword evidence="7" id="KW-0251">Elongation factor</keyword>
<dbReference type="PRINTS" id="PR00315">
    <property type="entry name" value="ELONGATNFCT"/>
</dbReference>
<evidence type="ECO:0000313" key="7">
    <source>
        <dbReference type="EMBL" id="KAA6341226.1"/>
    </source>
</evidence>
<dbReference type="GO" id="GO:0003746">
    <property type="term" value="F:translation elongation factor activity"/>
    <property type="evidence" value="ECO:0007669"/>
    <property type="project" value="UniProtKB-KW"/>
</dbReference>
<protein>
    <submittedName>
        <fullName evidence="7">Elongation factor 4</fullName>
        <ecNumber evidence="7">3.6.5.-</ecNumber>
    </submittedName>
</protein>
<organism evidence="7">
    <name type="scientific">termite gut metagenome</name>
    <dbReference type="NCBI Taxonomy" id="433724"/>
    <lineage>
        <taxon>unclassified sequences</taxon>
        <taxon>metagenomes</taxon>
        <taxon>organismal metagenomes</taxon>
    </lineage>
</organism>
<name>A0A5J4S570_9ZZZZ</name>
<dbReference type="Gene3D" id="3.30.70.870">
    <property type="entry name" value="Elongation Factor G (Translational Gtpase), domain 3"/>
    <property type="match status" value="1"/>
</dbReference>